<dbReference type="AlphaFoldDB" id="A0A0B7B966"/>
<reference evidence="2" key="1">
    <citation type="submission" date="2014-12" db="EMBL/GenBank/DDBJ databases">
        <title>Insight into the proteome of Arion vulgaris.</title>
        <authorList>
            <person name="Aradska J."/>
            <person name="Bulat T."/>
            <person name="Smidak R."/>
            <person name="Sarate P."/>
            <person name="Gangsoo J."/>
            <person name="Sialana F."/>
            <person name="Bilban M."/>
            <person name="Lubec G."/>
        </authorList>
    </citation>
    <scope>NUCLEOTIDE SEQUENCE</scope>
    <source>
        <tissue evidence="2">Skin</tissue>
    </source>
</reference>
<organism evidence="2">
    <name type="scientific">Arion vulgaris</name>
    <dbReference type="NCBI Taxonomy" id="1028688"/>
    <lineage>
        <taxon>Eukaryota</taxon>
        <taxon>Metazoa</taxon>
        <taxon>Spiralia</taxon>
        <taxon>Lophotrochozoa</taxon>
        <taxon>Mollusca</taxon>
        <taxon>Gastropoda</taxon>
        <taxon>Heterobranchia</taxon>
        <taxon>Euthyneura</taxon>
        <taxon>Panpulmonata</taxon>
        <taxon>Eupulmonata</taxon>
        <taxon>Stylommatophora</taxon>
        <taxon>Helicina</taxon>
        <taxon>Arionoidea</taxon>
        <taxon>Arionidae</taxon>
        <taxon>Arion</taxon>
    </lineage>
</organism>
<evidence type="ECO:0000313" key="2">
    <source>
        <dbReference type="EMBL" id="CEK89568.1"/>
    </source>
</evidence>
<gene>
    <name evidence="2" type="primary">ORF171730</name>
    <name evidence="1" type="synonym">ORF171721</name>
</gene>
<evidence type="ECO:0000313" key="1">
    <source>
        <dbReference type="EMBL" id="CEK89566.1"/>
    </source>
</evidence>
<dbReference type="EMBL" id="HACG01042701">
    <property type="protein sequence ID" value="CEK89566.1"/>
    <property type="molecule type" value="Transcribed_RNA"/>
</dbReference>
<proteinExistence type="predicted"/>
<accession>A0A0B7B966</accession>
<sequence>MVMGEALAPYNPMLLVDETIIMHCLLTEFFAQLLLIKCALHTVKIHCKT</sequence>
<protein>
    <submittedName>
        <fullName evidence="2">Uncharacterized protein</fullName>
    </submittedName>
</protein>
<dbReference type="EMBL" id="HACG01042703">
    <property type="protein sequence ID" value="CEK89568.1"/>
    <property type="molecule type" value="Transcribed_RNA"/>
</dbReference>
<name>A0A0B7B966_9EUPU</name>